<sequence>MIRKGGVAGPSRPTSGRERRQGLRRVTKDVDGMPIYKKGDNLRLFLREFEDYAFRREWDTPTMLLKVIGVGECQLKIEEITTDCLGWMTFKTEMWAEYRDLRRDEIEDDIIFNETNVEDFEDNIALCAKKKRWKEEEKLEQVEKRR</sequence>
<dbReference type="Gramene" id="GBG73906">
    <property type="protein sequence ID" value="GBG73906"/>
    <property type="gene ID" value="CBR_g17621"/>
</dbReference>
<reference evidence="2 3" key="1">
    <citation type="journal article" date="2018" name="Cell">
        <title>The Chara Genome: Secondary Complexity and Implications for Plant Terrestrialization.</title>
        <authorList>
            <person name="Nishiyama T."/>
            <person name="Sakayama H."/>
            <person name="Vries J.D."/>
            <person name="Buschmann H."/>
            <person name="Saint-Marcoux D."/>
            <person name="Ullrich K.K."/>
            <person name="Haas F.B."/>
            <person name="Vanderstraeten L."/>
            <person name="Becker D."/>
            <person name="Lang D."/>
            <person name="Vosolsobe S."/>
            <person name="Rombauts S."/>
            <person name="Wilhelmsson P.K.I."/>
            <person name="Janitza P."/>
            <person name="Kern R."/>
            <person name="Heyl A."/>
            <person name="Rumpler F."/>
            <person name="Villalobos L.I.A.C."/>
            <person name="Clay J.M."/>
            <person name="Skokan R."/>
            <person name="Toyoda A."/>
            <person name="Suzuki Y."/>
            <person name="Kagoshima H."/>
            <person name="Schijlen E."/>
            <person name="Tajeshwar N."/>
            <person name="Catarino B."/>
            <person name="Hetherington A.J."/>
            <person name="Saltykova A."/>
            <person name="Bonnot C."/>
            <person name="Breuninger H."/>
            <person name="Symeonidi A."/>
            <person name="Radhakrishnan G.V."/>
            <person name="Van Nieuwerburgh F."/>
            <person name="Deforce D."/>
            <person name="Chang C."/>
            <person name="Karol K.G."/>
            <person name="Hedrich R."/>
            <person name="Ulvskov P."/>
            <person name="Glockner G."/>
            <person name="Delwiche C.F."/>
            <person name="Petrasek J."/>
            <person name="Van de Peer Y."/>
            <person name="Friml J."/>
            <person name="Beilby M."/>
            <person name="Dolan L."/>
            <person name="Kohara Y."/>
            <person name="Sugano S."/>
            <person name="Fujiyama A."/>
            <person name="Delaux P.-M."/>
            <person name="Quint M."/>
            <person name="TheiBen G."/>
            <person name="Hagemann M."/>
            <person name="Harholt J."/>
            <person name="Dunand C."/>
            <person name="Zachgo S."/>
            <person name="Langdale J."/>
            <person name="Maumus F."/>
            <person name="Straeten D.V.D."/>
            <person name="Gould S.B."/>
            <person name="Rensing S.A."/>
        </authorList>
    </citation>
    <scope>NUCLEOTIDE SEQUENCE [LARGE SCALE GENOMIC DNA]</scope>
    <source>
        <strain evidence="2 3">S276</strain>
    </source>
</reference>
<name>A0A388KV23_CHABU</name>
<dbReference type="EMBL" id="BFEA01000192">
    <property type="protein sequence ID" value="GBG73906.1"/>
    <property type="molecule type" value="Genomic_DNA"/>
</dbReference>
<evidence type="ECO:0000313" key="3">
    <source>
        <dbReference type="Proteomes" id="UP000265515"/>
    </source>
</evidence>
<gene>
    <name evidence="2" type="ORF">CBR_g17621</name>
</gene>
<dbReference type="Proteomes" id="UP000265515">
    <property type="component" value="Unassembled WGS sequence"/>
</dbReference>
<comment type="caution">
    <text evidence="2">The sequence shown here is derived from an EMBL/GenBank/DDBJ whole genome shotgun (WGS) entry which is preliminary data.</text>
</comment>
<evidence type="ECO:0000256" key="1">
    <source>
        <dbReference type="SAM" id="MobiDB-lite"/>
    </source>
</evidence>
<protein>
    <submittedName>
        <fullName evidence="2">Uncharacterized protein</fullName>
    </submittedName>
</protein>
<organism evidence="2 3">
    <name type="scientific">Chara braunii</name>
    <name type="common">Braun's stonewort</name>
    <dbReference type="NCBI Taxonomy" id="69332"/>
    <lineage>
        <taxon>Eukaryota</taxon>
        <taxon>Viridiplantae</taxon>
        <taxon>Streptophyta</taxon>
        <taxon>Charophyceae</taxon>
        <taxon>Charales</taxon>
        <taxon>Characeae</taxon>
        <taxon>Chara</taxon>
    </lineage>
</organism>
<evidence type="ECO:0000313" key="2">
    <source>
        <dbReference type="EMBL" id="GBG73906.1"/>
    </source>
</evidence>
<dbReference type="AlphaFoldDB" id="A0A388KV23"/>
<feature type="region of interest" description="Disordered" evidence="1">
    <location>
        <begin position="1"/>
        <end position="23"/>
    </location>
</feature>
<accession>A0A388KV23</accession>
<proteinExistence type="predicted"/>
<keyword evidence="3" id="KW-1185">Reference proteome</keyword>